<protein>
    <submittedName>
        <fullName evidence="2">Uncharacterized protein</fullName>
    </submittedName>
</protein>
<reference evidence="2 3" key="1">
    <citation type="submission" date="2024-01" db="EMBL/GenBank/DDBJ databases">
        <authorList>
            <person name="Allen C."/>
            <person name="Tagirdzhanova G."/>
        </authorList>
    </citation>
    <scope>NUCLEOTIDE SEQUENCE [LARGE SCALE GENOMIC DNA]</scope>
</reference>
<gene>
    <name evidence="2" type="ORF">SEUCBS140593_007978</name>
</gene>
<evidence type="ECO:0000313" key="3">
    <source>
        <dbReference type="Proteomes" id="UP001642482"/>
    </source>
</evidence>
<name>A0ABP0CHN9_9PEZI</name>
<dbReference type="EMBL" id="CAWUHD010000103">
    <property type="protein sequence ID" value="CAK7231592.1"/>
    <property type="molecule type" value="Genomic_DNA"/>
</dbReference>
<organism evidence="2 3">
    <name type="scientific">Sporothrix eucalyptigena</name>
    <dbReference type="NCBI Taxonomy" id="1812306"/>
    <lineage>
        <taxon>Eukaryota</taxon>
        <taxon>Fungi</taxon>
        <taxon>Dikarya</taxon>
        <taxon>Ascomycota</taxon>
        <taxon>Pezizomycotina</taxon>
        <taxon>Sordariomycetes</taxon>
        <taxon>Sordariomycetidae</taxon>
        <taxon>Ophiostomatales</taxon>
        <taxon>Ophiostomataceae</taxon>
        <taxon>Sporothrix</taxon>
    </lineage>
</organism>
<evidence type="ECO:0000256" key="1">
    <source>
        <dbReference type="SAM" id="SignalP"/>
    </source>
</evidence>
<keyword evidence="3" id="KW-1185">Reference proteome</keyword>
<comment type="caution">
    <text evidence="2">The sequence shown here is derived from an EMBL/GenBank/DDBJ whole genome shotgun (WGS) entry which is preliminary data.</text>
</comment>
<feature type="signal peptide" evidence="1">
    <location>
        <begin position="1"/>
        <end position="19"/>
    </location>
</feature>
<proteinExistence type="predicted"/>
<accession>A0ABP0CHN9</accession>
<sequence>MRLSTLLATVLAMAGLAVAGPCKPSAPSSVSSSSPSPSPSIATGADGCTYKPTANLMETHALINPLDPRWDLTASSQYATYTVGSCGTSSQASTNCVTYAAANPEEPLLYHIYFTYSFSEAVQGNTYVFSFDVAQDDNSSNSVRIYTSNTFTLQTYTLTTPNAVVPASLAMTASTAGTQFIVEVQSVEPSTSITFSNFAITQTACV</sequence>
<feature type="chain" id="PRO_5046373833" evidence="1">
    <location>
        <begin position="20"/>
        <end position="206"/>
    </location>
</feature>
<dbReference type="Proteomes" id="UP001642482">
    <property type="component" value="Unassembled WGS sequence"/>
</dbReference>
<evidence type="ECO:0000313" key="2">
    <source>
        <dbReference type="EMBL" id="CAK7231592.1"/>
    </source>
</evidence>
<keyword evidence="1" id="KW-0732">Signal</keyword>